<organism evidence="1 2">
    <name type="scientific">Sphingomonas baiyangensis</name>
    <dbReference type="NCBI Taxonomy" id="2572576"/>
    <lineage>
        <taxon>Bacteria</taxon>
        <taxon>Pseudomonadati</taxon>
        <taxon>Pseudomonadota</taxon>
        <taxon>Alphaproteobacteria</taxon>
        <taxon>Sphingomonadales</taxon>
        <taxon>Sphingomonadaceae</taxon>
        <taxon>Sphingomonas</taxon>
    </lineage>
</organism>
<reference evidence="1 2" key="1">
    <citation type="submission" date="2019-04" db="EMBL/GenBank/DDBJ databases">
        <authorList>
            <person name="Yang Y."/>
            <person name="Wei D."/>
        </authorList>
    </citation>
    <scope>NUCLEOTIDE SEQUENCE [LARGE SCALE GENOMIC DNA]</scope>
    <source>
        <strain evidence="1 2">L-1-4w-11</strain>
    </source>
</reference>
<dbReference type="AlphaFoldDB" id="A0A4U1L4J5"/>
<evidence type="ECO:0000313" key="2">
    <source>
        <dbReference type="Proteomes" id="UP000309138"/>
    </source>
</evidence>
<protein>
    <submittedName>
        <fullName evidence="1">Uncharacterized protein</fullName>
    </submittedName>
</protein>
<accession>A0A4U1L4J5</accession>
<dbReference type="Proteomes" id="UP000309138">
    <property type="component" value="Unassembled WGS sequence"/>
</dbReference>
<dbReference type="EMBL" id="SWKR01000002">
    <property type="protein sequence ID" value="TKD51847.1"/>
    <property type="molecule type" value="Genomic_DNA"/>
</dbReference>
<keyword evidence="2" id="KW-1185">Reference proteome</keyword>
<gene>
    <name evidence="1" type="ORF">FBR43_14635</name>
</gene>
<name>A0A4U1L4J5_9SPHN</name>
<dbReference type="RefSeq" id="WP_136943782.1">
    <property type="nucleotide sequence ID" value="NZ_SWKR01000002.1"/>
</dbReference>
<dbReference type="OrthoDB" id="529575at2"/>
<evidence type="ECO:0000313" key="1">
    <source>
        <dbReference type="EMBL" id="TKD51847.1"/>
    </source>
</evidence>
<comment type="caution">
    <text evidence="1">The sequence shown here is derived from an EMBL/GenBank/DDBJ whole genome shotgun (WGS) entry which is preliminary data.</text>
</comment>
<proteinExistence type="predicted"/>
<sequence>MGKRRVVSSEIEAAPTLPILLPASAHQSDPISWGSSPELYSADALKKVATRKHGRTDEFEKRLMGIWWALGRPVPYLFKTADGVLRSLDAGCLGFLLNRERPEIDVIEKDGYVSAVTPIGDLTVRYELVRDRLIAEVNARR</sequence>